<accession>A0AA38U9V6</accession>
<keyword evidence="3" id="KW-1185">Reference proteome</keyword>
<feature type="signal peptide" evidence="1">
    <location>
        <begin position="1"/>
        <end position="23"/>
    </location>
</feature>
<dbReference type="EMBL" id="MU806531">
    <property type="protein sequence ID" value="KAJ3834450.1"/>
    <property type="molecule type" value="Genomic_DNA"/>
</dbReference>
<feature type="chain" id="PRO_5041380086" evidence="1">
    <location>
        <begin position="24"/>
        <end position="164"/>
    </location>
</feature>
<evidence type="ECO:0000256" key="1">
    <source>
        <dbReference type="SAM" id="SignalP"/>
    </source>
</evidence>
<dbReference type="Proteomes" id="UP001163846">
    <property type="component" value="Unassembled WGS sequence"/>
</dbReference>
<protein>
    <submittedName>
        <fullName evidence="2">Uncharacterized protein</fullName>
    </submittedName>
</protein>
<dbReference type="AlphaFoldDB" id="A0AA38U9V6"/>
<sequence length="164" mass="18022">MHSSVVIKFILLGLCLSMPSTWATPVPAVWQKPSHSSDSHVPAESCFRAGQISNVLSARDEVIVNEALDQLTELVPSCITRAPSVEGHVRGDYVISNLHDANGEQLGEIRIRRSAVAAKIEFEYHVLDEEKGISNCVLSIGHPHDKKIFMGEGVLRVIDRPQSM</sequence>
<keyword evidence="1" id="KW-0732">Signal</keyword>
<proteinExistence type="predicted"/>
<name>A0AA38U9V6_9AGAR</name>
<comment type="caution">
    <text evidence="2">The sequence shown here is derived from an EMBL/GenBank/DDBJ whole genome shotgun (WGS) entry which is preliminary data.</text>
</comment>
<gene>
    <name evidence="2" type="ORF">F5878DRAFT_356015</name>
</gene>
<evidence type="ECO:0000313" key="3">
    <source>
        <dbReference type="Proteomes" id="UP001163846"/>
    </source>
</evidence>
<organism evidence="2 3">
    <name type="scientific">Lentinula raphanica</name>
    <dbReference type="NCBI Taxonomy" id="153919"/>
    <lineage>
        <taxon>Eukaryota</taxon>
        <taxon>Fungi</taxon>
        <taxon>Dikarya</taxon>
        <taxon>Basidiomycota</taxon>
        <taxon>Agaricomycotina</taxon>
        <taxon>Agaricomycetes</taxon>
        <taxon>Agaricomycetidae</taxon>
        <taxon>Agaricales</taxon>
        <taxon>Marasmiineae</taxon>
        <taxon>Omphalotaceae</taxon>
        <taxon>Lentinula</taxon>
    </lineage>
</organism>
<reference evidence="2" key="1">
    <citation type="submission" date="2022-08" db="EMBL/GenBank/DDBJ databases">
        <authorList>
            <consortium name="DOE Joint Genome Institute"/>
            <person name="Min B."/>
            <person name="Riley R."/>
            <person name="Sierra-Patev S."/>
            <person name="Naranjo-Ortiz M."/>
            <person name="Looney B."/>
            <person name="Konkel Z."/>
            <person name="Slot J.C."/>
            <person name="Sakamoto Y."/>
            <person name="Steenwyk J.L."/>
            <person name="Rokas A."/>
            <person name="Carro J."/>
            <person name="Camarero S."/>
            <person name="Ferreira P."/>
            <person name="Molpeceres G."/>
            <person name="Ruiz-Duenas F.J."/>
            <person name="Serrano A."/>
            <person name="Henrissat B."/>
            <person name="Drula E."/>
            <person name="Hughes K.W."/>
            <person name="Mata J.L."/>
            <person name="Ishikawa N.K."/>
            <person name="Vargas-Isla R."/>
            <person name="Ushijima S."/>
            <person name="Smith C.A."/>
            <person name="Ahrendt S."/>
            <person name="Andreopoulos W."/>
            <person name="He G."/>
            <person name="Labutti K."/>
            <person name="Lipzen A."/>
            <person name="Ng V."/>
            <person name="Sandor L."/>
            <person name="Barry K."/>
            <person name="Martinez A.T."/>
            <person name="Xiao Y."/>
            <person name="Gibbons J.G."/>
            <person name="Terashima K."/>
            <person name="Hibbett D.S."/>
            <person name="Grigoriev I.V."/>
        </authorList>
    </citation>
    <scope>NUCLEOTIDE SEQUENCE</scope>
    <source>
        <strain evidence="2">TFB9207</strain>
    </source>
</reference>
<evidence type="ECO:0000313" key="2">
    <source>
        <dbReference type="EMBL" id="KAJ3834450.1"/>
    </source>
</evidence>